<evidence type="ECO:0000256" key="5">
    <source>
        <dbReference type="ARBA" id="ARBA00023004"/>
    </source>
</evidence>
<dbReference type="GO" id="GO:0051213">
    <property type="term" value="F:dioxygenase activity"/>
    <property type="evidence" value="ECO:0007669"/>
    <property type="project" value="UniProtKB-KW"/>
</dbReference>
<proteinExistence type="predicted"/>
<feature type="domain" description="Rieske" evidence="7">
    <location>
        <begin position="59"/>
        <end position="167"/>
    </location>
</feature>
<dbReference type="InterPro" id="IPR017941">
    <property type="entry name" value="Rieske_2Fe-2S"/>
</dbReference>
<dbReference type="Pfam" id="PF00848">
    <property type="entry name" value="Ring_hydroxyl_A"/>
    <property type="match status" value="1"/>
</dbReference>
<dbReference type="RefSeq" id="WP_124394776.1">
    <property type="nucleotide sequence ID" value="NZ_BHYM01000062.1"/>
</dbReference>
<keyword evidence="6" id="KW-0411">Iron-sulfur</keyword>
<gene>
    <name evidence="8" type="ORF">Rhow_007059</name>
</gene>
<dbReference type="GO" id="GO:0051537">
    <property type="term" value="F:2 iron, 2 sulfur cluster binding"/>
    <property type="evidence" value="ECO:0007669"/>
    <property type="project" value="UniProtKB-KW"/>
</dbReference>
<evidence type="ECO:0000256" key="3">
    <source>
        <dbReference type="ARBA" id="ARBA00022723"/>
    </source>
</evidence>
<accession>A0A402CH50</accession>
<reference evidence="8 9" key="1">
    <citation type="submission" date="2018-11" db="EMBL/GenBank/DDBJ databases">
        <title>Microbial catabolism of amino acid.</title>
        <authorList>
            <person name="Hibi M."/>
            <person name="Ogawa J."/>
        </authorList>
    </citation>
    <scope>NUCLEOTIDE SEQUENCE [LARGE SCALE GENOMIC DNA]</scope>
    <source>
        <strain evidence="8 9">C31-06</strain>
    </source>
</reference>
<evidence type="ECO:0000313" key="9">
    <source>
        <dbReference type="Proteomes" id="UP000287519"/>
    </source>
</evidence>
<dbReference type="GO" id="GO:0016705">
    <property type="term" value="F:oxidoreductase activity, acting on paired donors, with incorporation or reduction of molecular oxygen"/>
    <property type="evidence" value="ECO:0007669"/>
    <property type="project" value="UniProtKB-ARBA"/>
</dbReference>
<dbReference type="Gene3D" id="2.102.10.10">
    <property type="entry name" value="Rieske [2Fe-2S] iron-sulphur domain"/>
    <property type="match status" value="1"/>
</dbReference>
<dbReference type="GO" id="GO:0005506">
    <property type="term" value="F:iron ion binding"/>
    <property type="evidence" value="ECO:0007669"/>
    <property type="project" value="InterPro"/>
</dbReference>
<dbReference type="CDD" id="cd03469">
    <property type="entry name" value="Rieske_RO_Alpha_N"/>
    <property type="match status" value="1"/>
</dbReference>
<dbReference type="PANTHER" id="PTHR43756:SF5">
    <property type="entry name" value="CHOLINE MONOOXYGENASE, CHLOROPLASTIC"/>
    <property type="match status" value="1"/>
</dbReference>
<keyword evidence="9" id="KW-1185">Reference proteome</keyword>
<name>A0A402CH50_RHOWR</name>
<keyword evidence="2" id="KW-0001">2Fe-2S</keyword>
<keyword evidence="4" id="KW-0560">Oxidoreductase</keyword>
<dbReference type="InterPro" id="IPR001663">
    <property type="entry name" value="Rng_hydr_dOase-A"/>
</dbReference>
<dbReference type="Proteomes" id="UP000287519">
    <property type="component" value="Unassembled WGS sequence"/>
</dbReference>
<evidence type="ECO:0000256" key="6">
    <source>
        <dbReference type="ARBA" id="ARBA00023014"/>
    </source>
</evidence>
<evidence type="ECO:0000256" key="4">
    <source>
        <dbReference type="ARBA" id="ARBA00023002"/>
    </source>
</evidence>
<protein>
    <submittedName>
        <fullName evidence="8">Phenylpropionate dioxygenase and related ring-hydroxylating dioxygenases, large terminal subunit</fullName>
    </submittedName>
</protein>
<dbReference type="InterPro" id="IPR015879">
    <property type="entry name" value="Ring_hydroxy_dOase_asu_C_dom"/>
</dbReference>
<keyword evidence="5" id="KW-0408">Iron</keyword>
<dbReference type="EMBL" id="BHYM01000062">
    <property type="protein sequence ID" value="GCE42930.1"/>
    <property type="molecule type" value="Genomic_DNA"/>
</dbReference>
<evidence type="ECO:0000256" key="2">
    <source>
        <dbReference type="ARBA" id="ARBA00022714"/>
    </source>
</evidence>
<comment type="cofactor">
    <cofactor evidence="1">
        <name>Fe cation</name>
        <dbReference type="ChEBI" id="CHEBI:24875"/>
    </cofactor>
</comment>
<evidence type="ECO:0000256" key="1">
    <source>
        <dbReference type="ARBA" id="ARBA00001962"/>
    </source>
</evidence>
<keyword evidence="8" id="KW-0223">Dioxygenase</keyword>
<dbReference type="Gene3D" id="3.90.380.10">
    <property type="entry name" value="Naphthalene 1,2-dioxygenase Alpha Subunit, Chain A, domain 1"/>
    <property type="match status" value="2"/>
</dbReference>
<dbReference type="InterPro" id="IPR036922">
    <property type="entry name" value="Rieske_2Fe-2S_sf"/>
</dbReference>
<dbReference type="PRINTS" id="PR00090">
    <property type="entry name" value="RNGDIOXGNASE"/>
</dbReference>
<dbReference type="Pfam" id="PF00355">
    <property type="entry name" value="Rieske"/>
    <property type="match status" value="1"/>
</dbReference>
<comment type="caution">
    <text evidence="8">The sequence shown here is derived from an EMBL/GenBank/DDBJ whole genome shotgun (WGS) entry which is preliminary data.</text>
</comment>
<dbReference type="AlphaFoldDB" id="A0A402CH50"/>
<dbReference type="PANTHER" id="PTHR43756">
    <property type="entry name" value="CHOLINE MONOOXYGENASE, CHLOROPLASTIC"/>
    <property type="match status" value="1"/>
</dbReference>
<dbReference type="GO" id="GO:0004497">
    <property type="term" value="F:monooxygenase activity"/>
    <property type="evidence" value="ECO:0007669"/>
    <property type="project" value="UniProtKB-ARBA"/>
</dbReference>
<evidence type="ECO:0000313" key="8">
    <source>
        <dbReference type="EMBL" id="GCE42930.1"/>
    </source>
</evidence>
<evidence type="ECO:0000259" key="7">
    <source>
        <dbReference type="PROSITE" id="PS51296"/>
    </source>
</evidence>
<dbReference type="OrthoDB" id="5243643at2"/>
<dbReference type="PROSITE" id="PS51296">
    <property type="entry name" value="RIESKE"/>
    <property type="match status" value="1"/>
</dbReference>
<dbReference type="SUPFAM" id="SSF50022">
    <property type="entry name" value="ISP domain"/>
    <property type="match status" value="1"/>
</dbReference>
<dbReference type="SUPFAM" id="SSF55961">
    <property type="entry name" value="Bet v1-like"/>
    <property type="match status" value="1"/>
</dbReference>
<organism evidence="8 9">
    <name type="scientific">Rhodococcus wratislaviensis</name>
    <name type="common">Tsukamurella wratislaviensis</name>
    <dbReference type="NCBI Taxonomy" id="44752"/>
    <lineage>
        <taxon>Bacteria</taxon>
        <taxon>Bacillati</taxon>
        <taxon>Actinomycetota</taxon>
        <taxon>Actinomycetes</taxon>
        <taxon>Mycobacteriales</taxon>
        <taxon>Nocardiaceae</taxon>
        <taxon>Rhodococcus</taxon>
    </lineage>
</organism>
<keyword evidence="3" id="KW-0479">Metal-binding</keyword>
<sequence>MTIDNDMQTVRDRALKKLLTHLSDSVTDQWDEIAPFQSSDYHDPALAELERDRIFGEVPFIVAHSTELAGKNDFISVELPRNKAIVIRQKDGSVKAFVNACRHRGAELVTEESGKCRIFSCPYHRWSYDPDGRLRNVTLDNTFGDFDRSRFGLVELPVAERHGFVWIIDNARREIDVAAWLGPEMDEILAGFGIDRLVSIDPHTYRRPTNWKIMQDGFLDNYHVKYAHPNTAGKMLHTNAVAMEDYGRHFWFLTSRKSIDQFIGQDVTWDPSMVNHTIESCFLAPNTMLLKHATHIELLTFRPVGADPNESIMQMRVMAPTVEDSGLAEEHWEKRWKKNWDILISILHDEDFPILDGSQRVLSSMDAGTMLLGRNELASHLFRREVRRLVETAPEA</sequence>